<organism evidence="1 2">
    <name type="scientific">Halomonas cerina</name>
    <dbReference type="NCBI Taxonomy" id="447424"/>
    <lineage>
        <taxon>Bacteria</taxon>
        <taxon>Pseudomonadati</taxon>
        <taxon>Pseudomonadota</taxon>
        <taxon>Gammaproteobacteria</taxon>
        <taxon>Oceanospirillales</taxon>
        <taxon>Halomonadaceae</taxon>
        <taxon>Halomonas</taxon>
    </lineage>
</organism>
<dbReference type="Proteomes" id="UP000547614">
    <property type="component" value="Unassembled WGS sequence"/>
</dbReference>
<dbReference type="RefSeq" id="WP_183325372.1">
    <property type="nucleotide sequence ID" value="NZ_JACHXP010000007.1"/>
</dbReference>
<comment type="caution">
    <text evidence="1">The sequence shown here is derived from an EMBL/GenBank/DDBJ whole genome shotgun (WGS) entry which is preliminary data.</text>
</comment>
<protein>
    <submittedName>
        <fullName evidence="1">Uncharacterized protein</fullName>
    </submittedName>
</protein>
<sequence length="384" mass="42529">MADDNSPRRLEFVQFHLPSLTAGDYSIEIEQTIESAHSKKLRTGNRFFGRLDVTVGGERILLKPADIDAVFPPEGSLLDHSNILPHISLKRSTLPWERNADENDPESPFLALLVFDEAEPVQRKNIKLRELQTTLPGFSIAPGEDPDDSAMVIDLPLSLLSKVLPSVEELKLLTHVRRSPAGDETAVVIANRVPAQGVTSTAYLVSLEGGYKNSGAGKPTFQGKTSIRLVCLKHWRFSCLRRYLLTPEVLSKLEDSVPDTDFQGLKQLQDVEITGRTAFLEAVKQQLGRDVPSSYRDALLKIAEWKKTFREVLLQLDHGVFRLPPKGVAESTLASGFVPLPHQFRNGEALVSWYRGPLLPGSGSSRDWPGPVRSADALGFVRKP</sequence>
<accession>A0A839V4L4</accession>
<gene>
    <name evidence="1" type="ORF">FHR94_001856</name>
</gene>
<reference evidence="1 2" key="1">
    <citation type="submission" date="2020-08" db="EMBL/GenBank/DDBJ databases">
        <title>Genomic Encyclopedia of Type Strains, Phase III (KMG-III): the genomes of soil and plant-associated and newly described type strains.</title>
        <authorList>
            <person name="Whitman W."/>
        </authorList>
    </citation>
    <scope>NUCLEOTIDE SEQUENCE [LARGE SCALE GENOMIC DNA]</scope>
    <source>
        <strain evidence="1 2">CECT 7282</strain>
    </source>
</reference>
<dbReference type="AlphaFoldDB" id="A0A839V4L4"/>
<name>A0A839V4L4_9GAMM</name>
<dbReference type="EMBL" id="JACHXP010000007">
    <property type="protein sequence ID" value="MBB3190623.1"/>
    <property type="molecule type" value="Genomic_DNA"/>
</dbReference>
<proteinExistence type="predicted"/>
<evidence type="ECO:0000313" key="1">
    <source>
        <dbReference type="EMBL" id="MBB3190623.1"/>
    </source>
</evidence>
<keyword evidence="2" id="KW-1185">Reference proteome</keyword>
<evidence type="ECO:0000313" key="2">
    <source>
        <dbReference type="Proteomes" id="UP000547614"/>
    </source>
</evidence>